<comment type="caution">
    <text evidence="2">The sequence shown here is derived from an EMBL/GenBank/DDBJ whole genome shotgun (WGS) entry which is preliminary data.</text>
</comment>
<dbReference type="Gene3D" id="2.50.20.10">
    <property type="entry name" value="Lipoprotein localisation LolA/LolB/LppX"/>
    <property type="match status" value="1"/>
</dbReference>
<proteinExistence type="predicted"/>
<dbReference type="RefSeq" id="WP_378203944.1">
    <property type="nucleotide sequence ID" value="NZ_JBHMBK010000040.1"/>
</dbReference>
<name>A0ABV5UF27_9PSEU</name>
<feature type="signal peptide" evidence="1">
    <location>
        <begin position="1"/>
        <end position="32"/>
    </location>
</feature>
<protein>
    <recommendedName>
        <fullName evidence="4">MucB/RseB N-terminal domain-containing protein</fullName>
    </recommendedName>
</protein>
<evidence type="ECO:0000256" key="1">
    <source>
        <dbReference type="SAM" id="SignalP"/>
    </source>
</evidence>
<dbReference type="Proteomes" id="UP001589535">
    <property type="component" value="Unassembled WGS sequence"/>
</dbReference>
<sequence>MTPSVVRHEKRRRWAVVAAVAAVLVSAPSVVAALAPAGAATDPEKLRALVLDSAGKPYQGYAESTGSLAVPELPNLAAVTALFSMRTPMRAWYAGPDRYRVDILGTAGEHDVYRLPDGEYTWDYGDNTLTELIGDPGLRLPRAGDLLPPELARRILRAAQGDRVSALPGRNVAGVAASGLRLVPGDPDTTIGEVDVWADPVTGVAVRVELTARGQYAPLLVTEFQQLEQTTPVVEAPRPVLGSGFTVTSAPDVADTLGALGEVPLPSSLAGRPLVSSTFGGVQGAALYGRGLAALAVIAVPRTVANAARDAAGKAGAVQVRLATGSVVQLSITPLSLGIVQASVSRRSFLLAGTVTQGVLMSVAEELTRLRRSGP</sequence>
<gene>
    <name evidence="2" type="ORF">ACFFTO_36600</name>
</gene>
<feature type="chain" id="PRO_5046044263" description="MucB/RseB N-terminal domain-containing protein" evidence="1">
    <location>
        <begin position="33"/>
        <end position="375"/>
    </location>
</feature>
<evidence type="ECO:0000313" key="3">
    <source>
        <dbReference type="Proteomes" id="UP001589535"/>
    </source>
</evidence>
<evidence type="ECO:0008006" key="4">
    <source>
        <dbReference type="Google" id="ProtNLM"/>
    </source>
</evidence>
<keyword evidence="1" id="KW-0732">Signal</keyword>
<evidence type="ECO:0000313" key="2">
    <source>
        <dbReference type="EMBL" id="MFB9689726.1"/>
    </source>
</evidence>
<keyword evidence="3" id="KW-1185">Reference proteome</keyword>
<organism evidence="2 3">
    <name type="scientific">Amycolatopsis plumensis</name>
    <dbReference type="NCBI Taxonomy" id="236508"/>
    <lineage>
        <taxon>Bacteria</taxon>
        <taxon>Bacillati</taxon>
        <taxon>Actinomycetota</taxon>
        <taxon>Actinomycetes</taxon>
        <taxon>Pseudonocardiales</taxon>
        <taxon>Pseudonocardiaceae</taxon>
        <taxon>Amycolatopsis</taxon>
    </lineage>
</organism>
<accession>A0ABV5UF27</accession>
<dbReference type="EMBL" id="JBHMBK010000040">
    <property type="protein sequence ID" value="MFB9689726.1"/>
    <property type="molecule type" value="Genomic_DNA"/>
</dbReference>
<reference evidence="2 3" key="1">
    <citation type="submission" date="2024-09" db="EMBL/GenBank/DDBJ databases">
        <authorList>
            <person name="Sun Q."/>
            <person name="Mori K."/>
        </authorList>
    </citation>
    <scope>NUCLEOTIDE SEQUENCE [LARGE SCALE GENOMIC DNA]</scope>
    <source>
        <strain evidence="2 3">JCM 13852</strain>
    </source>
</reference>